<accession>A0A1I7GGM3</accession>
<organism evidence="1 2">
    <name type="scientific">Pustulibacterium marinum</name>
    <dbReference type="NCBI Taxonomy" id="1224947"/>
    <lineage>
        <taxon>Bacteria</taxon>
        <taxon>Pseudomonadati</taxon>
        <taxon>Bacteroidota</taxon>
        <taxon>Flavobacteriia</taxon>
        <taxon>Flavobacteriales</taxon>
        <taxon>Flavobacteriaceae</taxon>
        <taxon>Pustulibacterium</taxon>
    </lineage>
</organism>
<dbReference type="STRING" id="1224947.SAMN05216480_104210"/>
<dbReference type="AlphaFoldDB" id="A0A1I7GGM3"/>
<dbReference type="OrthoDB" id="5513217at2"/>
<keyword evidence="2" id="KW-1185">Reference proteome</keyword>
<proteinExistence type="predicted"/>
<gene>
    <name evidence="1" type="ORF">SAMN05216480_104210</name>
</gene>
<feature type="non-terminal residue" evidence="1">
    <location>
        <position position="1"/>
    </location>
</feature>
<evidence type="ECO:0000313" key="1">
    <source>
        <dbReference type="EMBL" id="SFU47630.1"/>
    </source>
</evidence>
<sequence length="67" mass="7376">FSELTAAIGPMFEDALSAGTIYLKHCPMAFNNEGADWYADVTNDINPYFGDEMPKCGKVVKTIAKEK</sequence>
<evidence type="ECO:0000313" key="2">
    <source>
        <dbReference type="Proteomes" id="UP000199138"/>
    </source>
</evidence>
<dbReference type="EMBL" id="FPBK01000004">
    <property type="protein sequence ID" value="SFU47630.1"/>
    <property type="molecule type" value="Genomic_DNA"/>
</dbReference>
<name>A0A1I7GGM3_9FLAO</name>
<protein>
    <submittedName>
        <fullName evidence="1">Membrane fusion protein, Cu(I)/Ag(I) efflux system</fullName>
    </submittedName>
</protein>
<reference evidence="1 2" key="1">
    <citation type="submission" date="2016-10" db="EMBL/GenBank/DDBJ databases">
        <authorList>
            <person name="de Groot N.N."/>
        </authorList>
    </citation>
    <scope>NUCLEOTIDE SEQUENCE [LARGE SCALE GENOMIC DNA]</scope>
    <source>
        <strain evidence="1 2">CGMCC 1.12333</strain>
    </source>
</reference>
<dbReference type="Proteomes" id="UP000199138">
    <property type="component" value="Unassembled WGS sequence"/>
</dbReference>